<sequence>MEITSDRTDGILTISLSGRLDAFGASQLDEALKKFIKDDDFAVVIDMGNVSYLSSGGIRTFLATEKMLKKREGGIHLCNINPYPLKVLEMAGFDQLFSIQSTKEDAIKSCIPIEAMRMPDWDRQPTYQKRGALFTVFEASQKEAVLKVVGDISKVLYAQLEEEDIVSRRFSETEYSIGLGALGESVKDCIHILGEMITIGGTMVWLPTDGNDTPDFLIPMRDTGEVTIHTGFNVTLDGTFNDIVVVESEGDTGLTMGDLYTSIFEIARERRGDFRGLVSLAMRADVQEFYSSGVKISPIKKFAPENREMIMHDDNLDRWINISTIPKYHGETMVSFGMGVDLTSDLSSFDKDAIDALFYLHPANIGNKEMLLHNHGVIFKHLPWEKNLNLDDEIKRIVTGGDFIDMRHLLDNTRFTRAVIGVSYVSDVIFEESTRIDIIGECEGWNDTFERITRKLHPDCKEVRLTPLTGGYSGSLVFRVNAWDRSGRKEMPFVLKLSKWSDIYDEIRGYEDHVKRYIQNNATQIIQHCKMGDFGGILYNFVGIKGTDSEISCLEDYYYSHNTEEVISAFDSLFRVVLKAWYGQPKLKDISLYEEYGSFDHFEDIKEYVQSHFAVSADEETIVLPLGLGTSINPLYFVESIIPQRKSDTVSAYEASVHGDLNMKNVLMDEANNMWLIDFSDTRHSHILRDIAKLEAVLKFETFDITSDEKLREVVELDKIFLDVKNLSEIPQIPSTLHDPEILKAFQCVQKLREYANIITLLDEDISQYFFSLFAYTMRVLVYGSVNDYGKKCAWISASMLCQKLI</sequence>
<evidence type="ECO:0000313" key="3">
    <source>
        <dbReference type="EMBL" id="QNO53976.1"/>
    </source>
</evidence>
<dbReference type="PROSITE" id="PS50801">
    <property type="entry name" value="STAS"/>
    <property type="match status" value="1"/>
</dbReference>
<dbReference type="Pfam" id="PF19974">
    <property type="entry name" value="TCAD9"/>
    <property type="match status" value="2"/>
</dbReference>
<dbReference type="Pfam" id="PF01740">
    <property type="entry name" value="STAS"/>
    <property type="match status" value="1"/>
</dbReference>
<dbReference type="CDD" id="cd07043">
    <property type="entry name" value="STAS_anti-anti-sigma_factors"/>
    <property type="match status" value="1"/>
</dbReference>
<evidence type="ECO:0000256" key="1">
    <source>
        <dbReference type="ARBA" id="ARBA00009013"/>
    </source>
</evidence>
<gene>
    <name evidence="3" type="ORF">MMBEDHBC_00031</name>
</gene>
<reference evidence="3" key="1">
    <citation type="submission" date="2020-06" db="EMBL/GenBank/DDBJ databases">
        <title>Unique genomic features of the anaerobic methanotrophic archaea.</title>
        <authorList>
            <person name="Chadwick G.L."/>
            <person name="Skennerton C.T."/>
            <person name="Laso-Perez R."/>
            <person name="Leu A.O."/>
            <person name="Speth D.R."/>
            <person name="Yu H."/>
            <person name="Morgan-Lang C."/>
            <person name="Hatzenpichler R."/>
            <person name="Goudeau D."/>
            <person name="Malmstrom R."/>
            <person name="Brazelton W.J."/>
            <person name="Woyke T."/>
            <person name="Hallam S.J."/>
            <person name="Tyson G.W."/>
            <person name="Wegener G."/>
            <person name="Boetius A."/>
            <person name="Orphan V."/>
        </authorList>
    </citation>
    <scope>NUCLEOTIDE SEQUENCE</scope>
</reference>
<protein>
    <recommendedName>
        <fullName evidence="2">STAS domain-containing protein</fullName>
    </recommendedName>
</protein>
<dbReference type="SUPFAM" id="SSF52091">
    <property type="entry name" value="SpoIIaa-like"/>
    <property type="match status" value="1"/>
</dbReference>
<dbReference type="AlphaFoldDB" id="A0A7G9Z142"/>
<dbReference type="PANTHER" id="PTHR33495:SF2">
    <property type="entry name" value="ANTI-SIGMA FACTOR ANTAGONIST TM_1081-RELATED"/>
    <property type="match status" value="1"/>
</dbReference>
<feature type="domain" description="STAS" evidence="2">
    <location>
        <begin position="1"/>
        <end position="110"/>
    </location>
</feature>
<dbReference type="GO" id="GO:0043856">
    <property type="term" value="F:anti-sigma factor antagonist activity"/>
    <property type="evidence" value="ECO:0007669"/>
    <property type="project" value="InterPro"/>
</dbReference>
<dbReference type="InterPro" id="IPR036513">
    <property type="entry name" value="STAS_dom_sf"/>
</dbReference>
<comment type="similarity">
    <text evidence="1">Belongs to the anti-sigma-factor antagonist family.</text>
</comment>
<dbReference type="InterPro" id="IPR011009">
    <property type="entry name" value="Kinase-like_dom_sf"/>
</dbReference>
<dbReference type="InterPro" id="IPR002645">
    <property type="entry name" value="STAS_dom"/>
</dbReference>
<evidence type="ECO:0000259" key="2">
    <source>
        <dbReference type="PROSITE" id="PS50801"/>
    </source>
</evidence>
<dbReference type="EMBL" id="MT631556">
    <property type="protein sequence ID" value="QNO53976.1"/>
    <property type="molecule type" value="Genomic_DNA"/>
</dbReference>
<name>A0A7G9Z142_9EURY</name>
<dbReference type="Gene3D" id="3.90.1200.10">
    <property type="match status" value="1"/>
</dbReference>
<proteinExistence type="inferred from homology"/>
<organism evidence="3">
    <name type="scientific">Candidatus Methanophagaceae archaeon ANME-1 ERB6</name>
    <dbReference type="NCBI Taxonomy" id="2759912"/>
    <lineage>
        <taxon>Archaea</taxon>
        <taxon>Methanobacteriati</taxon>
        <taxon>Methanobacteriota</taxon>
        <taxon>Stenosarchaea group</taxon>
        <taxon>Methanomicrobia</taxon>
        <taxon>Candidatus Methanophagales</taxon>
        <taxon>Candidatus Methanophagaceae</taxon>
    </lineage>
</organism>
<dbReference type="NCBIfam" id="TIGR00377">
    <property type="entry name" value="ant_ant_sig"/>
    <property type="match status" value="1"/>
</dbReference>
<accession>A0A7G9Z142</accession>
<dbReference type="PANTHER" id="PTHR33495">
    <property type="entry name" value="ANTI-SIGMA FACTOR ANTAGONIST TM_1081-RELATED-RELATED"/>
    <property type="match status" value="1"/>
</dbReference>
<dbReference type="Gene3D" id="3.30.750.24">
    <property type="entry name" value="STAS domain"/>
    <property type="match status" value="1"/>
</dbReference>
<dbReference type="InterPro" id="IPR003658">
    <property type="entry name" value="Anti-sigma_ant"/>
</dbReference>
<dbReference type="InterPro" id="IPR045544">
    <property type="entry name" value="TCAD9"/>
</dbReference>
<dbReference type="SUPFAM" id="SSF56112">
    <property type="entry name" value="Protein kinase-like (PK-like)"/>
    <property type="match status" value="1"/>
</dbReference>